<accession>A0A3N5ZA34</accession>
<feature type="domain" description="Chalcone isomerase" evidence="1">
    <location>
        <begin position="32"/>
        <end position="169"/>
    </location>
</feature>
<keyword evidence="3" id="KW-1185">Reference proteome</keyword>
<sequence>MMRLPTILMGLLISFGVLSMPQPVDEHIPQAKLVGEGKFTYLFWDVYNAQLFAPDGRWQAQAPYALTLTYLRNFDGEDIAVRSREEMEGLGFKDKEKLASWEQVMKDIFPDVQEGEQITGIIKADQTTVFYKNQELIGAVEDREFGEQFFAIWLHENTSEPRLRKKLIGEK</sequence>
<dbReference type="InterPro" id="IPR016087">
    <property type="entry name" value="Chalcone_isomerase"/>
</dbReference>
<evidence type="ECO:0000259" key="1">
    <source>
        <dbReference type="Pfam" id="PF16036"/>
    </source>
</evidence>
<dbReference type="Pfam" id="PF16036">
    <property type="entry name" value="Chalcone_3"/>
    <property type="match status" value="1"/>
</dbReference>
<dbReference type="RefSeq" id="WP_124025897.1">
    <property type="nucleotide sequence ID" value="NZ_JBHRSN010000005.1"/>
</dbReference>
<dbReference type="AlphaFoldDB" id="A0A3N5ZA34"/>
<comment type="caution">
    <text evidence="2">The sequence shown here is derived from an EMBL/GenBank/DDBJ whole genome shotgun (WGS) entry which is preliminary data.</text>
</comment>
<gene>
    <name evidence="2" type="ORF">DRW07_00330</name>
</gene>
<proteinExistence type="predicted"/>
<reference evidence="2 3" key="1">
    <citation type="submission" date="2018-11" db="EMBL/GenBank/DDBJ databases">
        <authorList>
            <person name="Ye M.-Q."/>
            <person name="Du Z.-J."/>
        </authorList>
    </citation>
    <scope>NUCLEOTIDE SEQUENCE [LARGE SCALE GENOMIC DNA]</scope>
    <source>
        <strain evidence="2 3">U0105</strain>
    </source>
</reference>
<name>A0A3N5ZA34_9ALTE</name>
<dbReference type="OrthoDB" id="8527419at2"/>
<protein>
    <recommendedName>
        <fullName evidence="1">Chalcone isomerase domain-containing protein</fullName>
    </recommendedName>
</protein>
<dbReference type="Proteomes" id="UP000275281">
    <property type="component" value="Unassembled WGS sequence"/>
</dbReference>
<evidence type="ECO:0000313" key="3">
    <source>
        <dbReference type="Proteomes" id="UP000275281"/>
    </source>
</evidence>
<organism evidence="2 3">
    <name type="scientific">Alteromonas sediminis</name>
    <dbReference type="NCBI Taxonomy" id="2259342"/>
    <lineage>
        <taxon>Bacteria</taxon>
        <taxon>Pseudomonadati</taxon>
        <taxon>Pseudomonadota</taxon>
        <taxon>Gammaproteobacteria</taxon>
        <taxon>Alteromonadales</taxon>
        <taxon>Alteromonadaceae</taxon>
        <taxon>Alteromonas/Salinimonas group</taxon>
        <taxon>Alteromonas</taxon>
    </lineage>
</organism>
<dbReference type="EMBL" id="RPOK01000001">
    <property type="protein sequence ID" value="RPJ67894.1"/>
    <property type="molecule type" value="Genomic_DNA"/>
</dbReference>
<evidence type="ECO:0000313" key="2">
    <source>
        <dbReference type="EMBL" id="RPJ67894.1"/>
    </source>
</evidence>